<dbReference type="OrthoDB" id="115252at2"/>
<reference evidence="3 4" key="1">
    <citation type="journal article" date="2020" name="Int. J. Syst. Evol. Microbiol.">
        <title>Paraburkholderia madseniana sp. nov., a phenolic acid-degrading bacterium isolated from acidic forest soil.</title>
        <authorList>
            <person name="Wilhelm R.C."/>
            <person name="Murphy S.J.L."/>
            <person name="Feriancek N.M."/>
            <person name="Karasz D.C."/>
            <person name="DeRito C.M."/>
            <person name="Newman J.D."/>
            <person name="Buckley D.H."/>
        </authorList>
    </citation>
    <scope>NUCLEOTIDE SEQUENCE [LARGE SCALE GENOMIC DNA]</scope>
    <source>
        <strain evidence="3 4">RP11</strain>
    </source>
</reference>
<dbReference type="EMBL" id="VOSW01000036">
    <property type="protein sequence ID" value="KAE8758180.1"/>
    <property type="molecule type" value="Genomic_DNA"/>
</dbReference>
<dbReference type="Proteomes" id="UP000463700">
    <property type="component" value="Unassembled WGS sequence"/>
</dbReference>
<accession>A0A6N6WFC8</accession>
<name>A0A6N6WFC8_9BURK</name>
<evidence type="ECO:0000259" key="1">
    <source>
        <dbReference type="Pfam" id="PF23212"/>
    </source>
</evidence>
<proteinExistence type="predicted"/>
<dbReference type="Pfam" id="PF23212">
    <property type="entry name" value="DUF7064"/>
    <property type="match status" value="1"/>
</dbReference>
<organism evidence="3 4">
    <name type="scientific">Paraburkholderia madseniana</name>
    <dbReference type="NCBI Taxonomy" id="2599607"/>
    <lineage>
        <taxon>Bacteria</taxon>
        <taxon>Pseudomonadati</taxon>
        <taxon>Pseudomonadota</taxon>
        <taxon>Betaproteobacteria</taxon>
        <taxon>Burkholderiales</taxon>
        <taxon>Burkholderiaceae</taxon>
        <taxon>Paraburkholderia</taxon>
    </lineage>
</organism>
<gene>
    <name evidence="3" type="ORF">FSO04_19845</name>
</gene>
<sequence length="314" mass="34716">MSEPSEQFKTKFSLDPVHDGRHRLRNDPLARESLVFMLQLPEENIAAFVYTWVNGESKAGAALCVFGPGAGSVPIFEAVDGIPVPHEQGFDDWRVGKVRVAHGAVLQTADLAYSGDGVSLQYHFEATHPAYNYGSHADGCPQWLADDRFEQAGQVSGVLRLGDREIPFDTMGHRDHSWGRRDWGVAQHWKWLEAQAGPDTSVHFFDIQALGRNILRGYVQRDGKIAEVRSVDVSFEHDALLRHTGIDAVVTDALGRTTHVRGTTFALFEFKVSPLATLNEGSMSVEIDGVKGVGHVEMCWPKPYLDYMAKTGAT</sequence>
<evidence type="ECO:0000313" key="3">
    <source>
        <dbReference type="EMBL" id="KAE8758180.1"/>
    </source>
</evidence>
<dbReference type="SUPFAM" id="SSF159245">
    <property type="entry name" value="AttH-like"/>
    <property type="match status" value="1"/>
</dbReference>
<feature type="domain" description="DUF7064" evidence="1">
    <location>
        <begin position="182"/>
        <end position="301"/>
    </location>
</feature>
<comment type="caution">
    <text evidence="3">The sequence shown here is derived from an EMBL/GenBank/DDBJ whole genome shotgun (WGS) entry which is preliminary data.</text>
</comment>
<evidence type="ECO:0000259" key="2">
    <source>
        <dbReference type="Pfam" id="PF23213"/>
    </source>
</evidence>
<dbReference type="AlphaFoldDB" id="A0A6N6WFC8"/>
<dbReference type="InterPro" id="IPR055493">
    <property type="entry name" value="DUF7065"/>
</dbReference>
<evidence type="ECO:0008006" key="5">
    <source>
        <dbReference type="Google" id="ProtNLM"/>
    </source>
</evidence>
<dbReference type="Pfam" id="PF23213">
    <property type="entry name" value="DUF7065"/>
    <property type="match status" value="1"/>
</dbReference>
<evidence type="ECO:0000313" key="4">
    <source>
        <dbReference type="Proteomes" id="UP000463700"/>
    </source>
</evidence>
<dbReference type="InterPro" id="IPR055492">
    <property type="entry name" value="DUF7064"/>
</dbReference>
<dbReference type="RefSeq" id="WP_154561641.1">
    <property type="nucleotide sequence ID" value="NZ_VOSW01000036.1"/>
</dbReference>
<protein>
    <recommendedName>
        <fullName evidence="5">DUF2804 family protein</fullName>
    </recommendedName>
</protein>
<feature type="domain" description="DUF7065" evidence="2">
    <location>
        <begin position="108"/>
        <end position="181"/>
    </location>
</feature>